<feature type="compositionally biased region" description="Polar residues" evidence="1">
    <location>
        <begin position="630"/>
        <end position="648"/>
    </location>
</feature>
<dbReference type="Proteomes" id="UP000799444">
    <property type="component" value="Unassembled WGS sequence"/>
</dbReference>
<evidence type="ECO:0000256" key="1">
    <source>
        <dbReference type="SAM" id="MobiDB-lite"/>
    </source>
</evidence>
<evidence type="ECO:0000313" key="2">
    <source>
        <dbReference type="EMBL" id="KAF2733697.1"/>
    </source>
</evidence>
<evidence type="ECO:0000313" key="3">
    <source>
        <dbReference type="Proteomes" id="UP000799444"/>
    </source>
</evidence>
<comment type="caution">
    <text evidence="2">The sequence shown here is derived from an EMBL/GenBank/DDBJ whole genome shotgun (WGS) entry which is preliminary data.</text>
</comment>
<feature type="compositionally biased region" description="Acidic residues" evidence="1">
    <location>
        <begin position="397"/>
        <end position="407"/>
    </location>
</feature>
<sequence length="899" mass="97284">MAGKSASSLRGLVLRDGVNDASIDERTESAIRKSARLVQLNRSDLCLFEHLRRKTFETHRLADAAIADATVCLEATPLSDDSDQECPIFTKQGRMIAEKYLEAIKGLPDSKFIENIRKRFKLDACEKLLKIEARKKRFGVGKQSTAKTNTVFFTELDPNKCLIDLATTQLQWKESLEVRYEIKTEGKNVDDDIRRFIKDADSIVINLYKRFLDCTAAAAGAQGQTIRDCDFIKQQQSFHRLYVQSTCVWVVCEILHRTLIGYTGPEVNEDKILIEDKDLGCRERFFHVARAIKEDKRICKDLIDADSKIKEFVHMPNTVLHAKYTQKKTNEIRKSSMLTFKTAKAAMDLRNDEAYMEDVVPSVEDDIENEMDDVQSTVKPEPEPDDDSVASGKAAVEDEDSGDDDVASDGTTVADKDSSDDEDGAAVTSGEVYETPSRSASTSSTVSMGDDNLFAVISPPQPTLEAARGGMLRNVPQISIRPPAAAQFMNLGSFNPNRAEYGYSSYSSPMGMSNSNMATGSAFPSAAPYTSVGEYSPVNYGFNYIPDMFQDPMRSAPALKTSFGQQANMLSPAAASSHGFYGPSMPRFSNPSTPYPGGSGFNQQLSSQGSSPINQGPPSAGSGRMGFYGQSFNNGVPQTNQFNQASGMMNNLQGNPFLGQIDPFMGVSQGVGNLQQSGQAQYGMTNIGQVPDNGRYRRRMPGHVAQPQLQGAMGDYKPAMTSCGRGGYNGIYTHGPLIDISEPDTLQDFGNGNGASGGGLVSPFLQSSKNGQGAIEGYKPAMSSCGRGGYNGKYTHGPLIDVSEPDTSKDFGNGVSGGGIASPFLPSSNNGQATSSSFGGFGGGYGNVNGSVNANANSNFNANASFPLHHGVKREYFQTSVLPVATNLHLLHIDNDTRD</sequence>
<feature type="compositionally biased region" description="Low complexity" evidence="1">
    <location>
        <begin position="435"/>
        <end position="447"/>
    </location>
</feature>
<keyword evidence="3" id="KW-1185">Reference proteome</keyword>
<accession>A0A9P4QTV8</accession>
<reference evidence="2" key="1">
    <citation type="journal article" date="2020" name="Stud. Mycol.">
        <title>101 Dothideomycetes genomes: a test case for predicting lifestyles and emergence of pathogens.</title>
        <authorList>
            <person name="Haridas S."/>
            <person name="Albert R."/>
            <person name="Binder M."/>
            <person name="Bloem J."/>
            <person name="Labutti K."/>
            <person name="Salamov A."/>
            <person name="Andreopoulos B."/>
            <person name="Baker S."/>
            <person name="Barry K."/>
            <person name="Bills G."/>
            <person name="Bluhm B."/>
            <person name="Cannon C."/>
            <person name="Castanera R."/>
            <person name="Culley D."/>
            <person name="Daum C."/>
            <person name="Ezra D."/>
            <person name="Gonzalez J."/>
            <person name="Henrissat B."/>
            <person name="Kuo A."/>
            <person name="Liang C."/>
            <person name="Lipzen A."/>
            <person name="Lutzoni F."/>
            <person name="Magnuson J."/>
            <person name="Mondo S."/>
            <person name="Nolan M."/>
            <person name="Ohm R."/>
            <person name="Pangilinan J."/>
            <person name="Park H.-J."/>
            <person name="Ramirez L."/>
            <person name="Alfaro M."/>
            <person name="Sun H."/>
            <person name="Tritt A."/>
            <person name="Yoshinaga Y."/>
            <person name="Zwiers L.-H."/>
            <person name="Turgeon B."/>
            <person name="Goodwin S."/>
            <person name="Spatafora J."/>
            <person name="Crous P."/>
            <person name="Grigoriev I."/>
        </authorList>
    </citation>
    <scope>NUCLEOTIDE SEQUENCE</scope>
    <source>
        <strain evidence="2">CBS 125425</strain>
    </source>
</reference>
<feature type="compositionally biased region" description="Polar residues" evidence="1">
    <location>
        <begin position="601"/>
        <end position="617"/>
    </location>
</feature>
<protein>
    <submittedName>
        <fullName evidence="2">Uncharacterized protein</fullName>
    </submittedName>
</protein>
<dbReference type="EMBL" id="ML996158">
    <property type="protein sequence ID" value="KAF2733697.1"/>
    <property type="molecule type" value="Genomic_DNA"/>
</dbReference>
<name>A0A9P4QTV8_9PLEO</name>
<feature type="region of interest" description="Disordered" evidence="1">
    <location>
        <begin position="371"/>
        <end position="447"/>
    </location>
</feature>
<proteinExistence type="predicted"/>
<organism evidence="2 3">
    <name type="scientific">Polyplosphaeria fusca</name>
    <dbReference type="NCBI Taxonomy" id="682080"/>
    <lineage>
        <taxon>Eukaryota</taxon>
        <taxon>Fungi</taxon>
        <taxon>Dikarya</taxon>
        <taxon>Ascomycota</taxon>
        <taxon>Pezizomycotina</taxon>
        <taxon>Dothideomycetes</taxon>
        <taxon>Pleosporomycetidae</taxon>
        <taxon>Pleosporales</taxon>
        <taxon>Tetraplosphaeriaceae</taxon>
        <taxon>Polyplosphaeria</taxon>
    </lineage>
</organism>
<dbReference type="OrthoDB" id="3801063at2759"/>
<dbReference type="AlphaFoldDB" id="A0A9P4QTV8"/>
<gene>
    <name evidence="2" type="ORF">EJ04DRAFT_564942</name>
</gene>
<feature type="region of interest" description="Disordered" evidence="1">
    <location>
        <begin position="583"/>
        <end position="648"/>
    </location>
</feature>